<dbReference type="RefSeq" id="WP_278100716.1">
    <property type="nucleotide sequence ID" value="NZ_CP091092.1"/>
</dbReference>
<dbReference type="AlphaFoldDB" id="A0AAF0FTH0"/>
<evidence type="ECO:0000313" key="1">
    <source>
        <dbReference type="EMBL" id="WFN37876.1"/>
    </source>
</evidence>
<keyword evidence="2" id="KW-1185">Reference proteome</keyword>
<name>A0AAF0FTH0_9EURY</name>
<dbReference type="KEGG" id="manq:L1994_05700"/>
<gene>
    <name evidence="1" type="ORF">L1994_05700</name>
</gene>
<protein>
    <submittedName>
        <fullName evidence="1">Uncharacterized protein</fullName>
    </submittedName>
</protein>
<dbReference type="GeneID" id="79949872"/>
<organism evidence="1 2">
    <name type="scientific">Methanomicrobium antiquum</name>
    <dbReference type="NCBI Taxonomy" id="487686"/>
    <lineage>
        <taxon>Archaea</taxon>
        <taxon>Methanobacteriati</taxon>
        <taxon>Methanobacteriota</taxon>
        <taxon>Stenosarchaea group</taxon>
        <taxon>Methanomicrobia</taxon>
        <taxon>Methanomicrobiales</taxon>
        <taxon>Methanomicrobiaceae</taxon>
        <taxon>Methanomicrobium</taxon>
    </lineage>
</organism>
<dbReference type="EMBL" id="CP091092">
    <property type="protein sequence ID" value="WFN37876.1"/>
    <property type="molecule type" value="Genomic_DNA"/>
</dbReference>
<dbReference type="Proteomes" id="UP001218895">
    <property type="component" value="Chromosome"/>
</dbReference>
<accession>A0AAF0FTH0</accession>
<sequence length="343" mass="40096">MDEPEPERKVNGMKSIFEEEIKKIQDEIDIFKSGSPNHIAIISEPYSRVEHIYNRILGDNSQKINNIQIFNPVKDTDFFSNFYSNQDIIMMQNCQYLFSRKCCGFAILEEFLDILFSSNKMYITGWNKFAWNYLKEISNIESMFQEIITVPELNSKTIMNLIMSDVSDKVTFIDDRVSEDKKFICFEECLIRMPLSNKEVNISEIKFNFNALKRKKNNKTMEDIQKEAFMDITTLAGGKYDVARKIWKKSLKDGEVRLSRIPQPSEVEISDIDELFILGNILAMDGIDFDELSSIVKNDSLLKQKLYNLVNKGLIEDSDRFYKIYPEAVNSVIDELEKNRMVW</sequence>
<proteinExistence type="predicted"/>
<reference evidence="1" key="1">
    <citation type="submission" date="2022-01" db="EMBL/GenBank/DDBJ databases">
        <title>Complete genome of Methanomicrobium antiquum DSM 21220.</title>
        <authorList>
            <person name="Chen S.-C."/>
            <person name="You Y.-T."/>
            <person name="Zhou Y.-Z."/>
            <person name="Lai M.-C."/>
        </authorList>
    </citation>
    <scope>NUCLEOTIDE SEQUENCE</scope>
    <source>
        <strain evidence="1">DSM 21220</strain>
    </source>
</reference>
<evidence type="ECO:0000313" key="2">
    <source>
        <dbReference type="Proteomes" id="UP001218895"/>
    </source>
</evidence>